<dbReference type="Gene3D" id="3.40.190.80">
    <property type="match status" value="1"/>
</dbReference>
<dbReference type="Gene3D" id="3.30.540.10">
    <property type="entry name" value="Fructose-1,6-Bisphosphatase, subunit A, domain 1"/>
    <property type="match status" value="1"/>
</dbReference>
<feature type="binding site" evidence="5">
    <location>
        <position position="193"/>
    </location>
    <ligand>
        <name>Mg(2+)</name>
        <dbReference type="ChEBI" id="CHEBI:18420"/>
        <label>1</label>
        <note>catalytic</note>
    </ligand>
</feature>
<feature type="binding site" evidence="5">
    <location>
        <position position="50"/>
    </location>
    <ligand>
        <name>Mg(2+)</name>
        <dbReference type="ChEBI" id="CHEBI:18420"/>
        <label>1</label>
        <note>catalytic</note>
    </ligand>
</feature>
<dbReference type="AlphaFoldDB" id="A0A3M0MHJ7"/>
<evidence type="ECO:0000313" key="7">
    <source>
        <dbReference type="Proteomes" id="UP000273516"/>
    </source>
</evidence>
<feature type="binding site" evidence="5">
    <location>
        <position position="68"/>
    </location>
    <ligand>
        <name>Mg(2+)</name>
        <dbReference type="ChEBI" id="CHEBI:18420"/>
        <label>1</label>
        <note>catalytic</note>
    </ligand>
</feature>
<dbReference type="PANTHER" id="PTHR20854">
    <property type="entry name" value="INOSITOL MONOPHOSPHATASE"/>
    <property type="match status" value="1"/>
</dbReference>
<dbReference type="EMBL" id="QOKZ01000001">
    <property type="protein sequence ID" value="RMC37212.1"/>
    <property type="molecule type" value="Genomic_DNA"/>
</dbReference>
<evidence type="ECO:0000256" key="3">
    <source>
        <dbReference type="ARBA" id="ARBA00022801"/>
    </source>
</evidence>
<dbReference type="SUPFAM" id="SSF56655">
    <property type="entry name" value="Carbohydrate phosphatase"/>
    <property type="match status" value="1"/>
</dbReference>
<evidence type="ECO:0000256" key="1">
    <source>
        <dbReference type="ARBA" id="ARBA00009759"/>
    </source>
</evidence>
<name>A0A3M0MHJ7_9RHOB</name>
<dbReference type="GO" id="GO:0007165">
    <property type="term" value="P:signal transduction"/>
    <property type="evidence" value="ECO:0007669"/>
    <property type="project" value="TreeGrafter"/>
</dbReference>
<dbReference type="Pfam" id="PF00459">
    <property type="entry name" value="Inositol_P"/>
    <property type="match status" value="1"/>
</dbReference>
<accession>A0A3M0MHJ7</accession>
<feature type="binding site" evidence="5">
    <location>
        <position position="66"/>
    </location>
    <ligand>
        <name>Mg(2+)</name>
        <dbReference type="ChEBI" id="CHEBI:18420"/>
        <label>1</label>
        <note>catalytic</note>
    </ligand>
</feature>
<keyword evidence="3" id="KW-0378">Hydrolase</keyword>
<evidence type="ECO:0000256" key="5">
    <source>
        <dbReference type="PIRSR" id="PIRSR600760-2"/>
    </source>
</evidence>
<dbReference type="PROSITE" id="PS00629">
    <property type="entry name" value="IMP_1"/>
    <property type="match status" value="1"/>
</dbReference>
<comment type="cofactor">
    <cofactor evidence="5">
        <name>Mg(2+)</name>
        <dbReference type="ChEBI" id="CHEBI:18420"/>
    </cofactor>
</comment>
<dbReference type="GO" id="GO:0006020">
    <property type="term" value="P:inositol metabolic process"/>
    <property type="evidence" value="ECO:0007669"/>
    <property type="project" value="TreeGrafter"/>
</dbReference>
<reference evidence="6 7" key="1">
    <citation type="submission" date="2018-07" db="EMBL/GenBank/DDBJ databases">
        <authorList>
            <person name="Zhang Y."/>
            <person name="Wang L."/>
            <person name="Ma S."/>
        </authorList>
    </citation>
    <scope>NUCLEOTIDE SEQUENCE [LARGE SCALE GENOMIC DNA]</scope>
    <source>
        <strain evidence="6 7">4-2</strain>
    </source>
</reference>
<sequence>MALSHFRSLASLPVEWKGHLDPVTTADKDVESFVITSLREAFPNDGIYGEEGGNVTGTSGLVWVIDPIDGTFNFVRGGQNWAISIGLYDNRRPIFGVIYAPVRNLMFTGGTTVETQLNGKPVPSLPPLDLSRASVGIGLHPSVVTKDRIEMIRYISDELRFTFRCCGSTTLSLIEVALGETDGYVALGDSTWDVMAGLLILSSLGISHTIDWDHVDLQEKLRFACGSDTFLEMLRPLLVKVGDSAKSYGEHFSRYPHQ</sequence>
<evidence type="ECO:0000256" key="4">
    <source>
        <dbReference type="ARBA" id="ARBA00022842"/>
    </source>
</evidence>
<feature type="binding site" evidence="5">
    <location>
        <position position="69"/>
    </location>
    <ligand>
        <name>Mg(2+)</name>
        <dbReference type="ChEBI" id="CHEBI:18420"/>
        <label>1</label>
        <note>catalytic</note>
    </ligand>
</feature>
<proteinExistence type="inferred from homology"/>
<keyword evidence="7" id="KW-1185">Reference proteome</keyword>
<dbReference type="OrthoDB" id="9785695at2"/>
<dbReference type="PANTHER" id="PTHR20854:SF4">
    <property type="entry name" value="INOSITOL-1-MONOPHOSPHATASE-RELATED"/>
    <property type="match status" value="1"/>
</dbReference>
<evidence type="ECO:0000313" key="6">
    <source>
        <dbReference type="EMBL" id="RMC37212.1"/>
    </source>
</evidence>
<dbReference type="PRINTS" id="PR00377">
    <property type="entry name" value="IMPHPHTASES"/>
</dbReference>
<dbReference type="Proteomes" id="UP000273516">
    <property type="component" value="Unassembled WGS sequence"/>
</dbReference>
<protein>
    <submittedName>
        <fullName evidence="6">Inositol monophosphatase</fullName>
    </submittedName>
</protein>
<evidence type="ECO:0000256" key="2">
    <source>
        <dbReference type="ARBA" id="ARBA00022723"/>
    </source>
</evidence>
<dbReference type="GO" id="GO:0046872">
    <property type="term" value="F:metal ion binding"/>
    <property type="evidence" value="ECO:0007669"/>
    <property type="project" value="UniProtKB-KW"/>
</dbReference>
<dbReference type="GO" id="GO:0008934">
    <property type="term" value="F:inositol monophosphate 1-phosphatase activity"/>
    <property type="evidence" value="ECO:0007669"/>
    <property type="project" value="TreeGrafter"/>
</dbReference>
<dbReference type="InterPro" id="IPR020583">
    <property type="entry name" value="Inositol_monoP_metal-BS"/>
</dbReference>
<keyword evidence="2 5" id="KW-0479">Metal-binding</keyword>
<gene>
    <name evidence="6" type="ORF">C9E81_00120</name>
</gene>
<keyword evidence="4 5" id="KW-0460">Magnesium</keyword>
<dbReference type="InterPro" id="IPR000760">
    <property type="entry name" value="Inositol_monophosphatase-like"/>
</dbReference>
<comment type="caution">
    <text evidence="6">The sequence shown here is derived from an EMBL/GenBank/DDBJ whole genome shotgun (WGS) entry which is preliminary data.</text>
</comment>
<comment type="similarity">
    <text evidence="1">Belongs to the inositol monophosphatase superfamily.</text>
</comment>
<organism evidence="6 7">
    <name type="scientific">Paracoccus alkanivorans</name>
    <dbReference type="NCBI Taxonomy" id="2116655"/>
    <lineage>
        <taxon>Bacteria</taxon>
        <taxon>Pseudomonadati</taxon>
        <taxon>Pseudomonadota</taxon>
        <taxon>Alphaproteobacteria</taxon>
        <taxon>Rhodobacterales</taxon>
        <taxon>Paracoccaceae</taxon>
        <taxon>Paracoccus</taxon>
    </lineage>
</organism>